<feature type="domain" description="PDEase" evidence="5">
    <location>
        <begin position="269"/>
        <end position="624"/>
    </location>
</feature>
<comment type="similarity">
    <text evidence="3">Belongs to the cyclic nucleotide phosphodiesterase family.</text>
</comment>
<dbReference type="Gene3D" id="1.10.1300.10">
    <property type="entry name" value="3'5'-cyclic nucleotide phosphodiesterase, catalytic domain"/>
    <property type="match status" value="1"/>
</dbReference>
<dbReference type="CDD" id="cd00077">
    <property type="entry name" value="HDc"/>
    <property type="match status" value="1"/>
</dbReference>
<dbReference type="SUPFAM" id="SSF109604">
    <property type="entry name" value="HD-domain/PDEase-like"/>
    <property type="match status" value="1"/>
</dbReference>
<evidence type="ECO:0000256" key="4">
    <source>
        <dbReference type="SAM" id="MobiDB-lite"/>
    </source>
</evidence>
<dbReference type="STRING" id="857340.A0A086TEW3"/>
<gene>
    <name evidence="6" type="ORF">ACRE_012760</name>
</gene>
<dbReference type="PROSITE" id="PS00126">
    <property type="entry name" value="PDEASE_I_1"/>
    <property type="match status" value="1"/>
</dbReference>
<accession>A0A086TEW3</accession>
<dbReference type="InterPro" id="IPR036971">
    <property type="entry name" value="PDEase_catalytic_dom_sf"/>
</dbReference>
<keyword evidence="7" id="KW-1185">Reference proteome</keyword>
<organism evidence="6 7">
    <name type="scientific">Hapsidospora chrysogenum (strain ATCC 11550 / CBS 779.69 / DSM 880 / IAM 14645 / JCM 23072 / IMI 49137)</name>
    <name type="common">Acremonium chrysogenum</name>
    <dbReference type="NCBI Taxonomy" id="857340"/>
    <lineage>
        <taxon>Eukaryota</taxon>
        <taxon>Fungi</taxon>
        <taxon>Dikarya</taxon>
        <taxon>Ascomycota</taxon>
        <taxon>Pezizomycotina</taxon>
        <taxon>Sordariomycetes</taxon>
        <taxon>Hypocreomycetidae</taxon>
        <taxon>Hypocreales</taxon>
        <taxon>Bionectriaceae</taxon>
        <taxon>Hapsidospora</taxon>
    </lineage>
</organism>
<evidence type="ECO:0000313" key="7">
    <source>
        <dbReference type="Proteomes" id="UP000029964"/>
    </source>
</evidence>
<comment type="caution">
    <text evidence="6">The sequence shown here is derived from an EMBL/GenBank/DDBJ whole genome shotgun (WGS) entry which is preliminary data.</text>
</comment>
<reference evidence="7" key="1">
    <citation type="journal article" date="2014" name="Genome Announc.">
        <title>Genome sequence and annotation of Acremonium chrysogenum, producer of the beta-lactam antibiotic cephalosporin C.</title>
        <authorList>
            <person name="Terfehr D."/>
            <person name="Dahlmann T.A."/>
            <person name="Specht T."/>
            <person name="Zadra I."/>
            <person name="Kuernsteiner H."/>
            <person name="Kueck U."/>
        </authorList>
    </citation>
    <scope>NUCLEOTIDE SEQUENCE [LARGE SCALE GENOMIC DNA]</scope>
    <source>
        <strain evidence="7">ATCC 11550 / CBS 779.69 / DSM 880 / IAM 14645 / JCM 23072 / IMI 49137</strain>
    </source>
</reference>
<dbReference type="AlphaFoldDB" id="A0A086TEW3"/>
<proteinExistence type="inferred from homology"/>
<evidence type="ECO:0000259" key="5">
    <source>
        <dbReference type="PROSITE" id="PS51845"/>
    </source>
</evidence>
<dbReference type="OrthoDB" id="546632at2759"/>
<keyword evidence="2 3" id="KW-0378">Hydrolase</keyword>
<feature type="compositionally biased region" description="Polar residues" evidence="4">
    <location>
        <begin position="847"/>
        <end position="856"/>
    </location>
</feature>
<dbReference type="GO" id="GO:0004114">
    <property type="term" value="F:3',5'-cyclic-nucleotide phosphodiesterase activity"/>
    <property type="evidence" value="ECO:0007669"/>
    <property type="project" value="InterPro"/>
</dbReference>
<dbReference type="PROSITE" id="PS51845">
    <property type="entry name" value="PDEASE_I_2"/>
    <property type="match status" value="1"/>
</dbReference>
<protein>
    <recommendedName>
        <fullName evidence="3">Phosphodiesterase</fullName>
        <ecNumber evidence="3">3.1.4.-</ecNumber>
    </recommendedName>
</protein>
<dbReference type="GO" id="GO:0007165">
    <property type="term" value="P:signal transduction"/>
    <property type="evidence" value="ECO:0007669"/>
    <property type="project" value="InterPro"/>
</dbReference>
<comment type="cofactor">
    <cofactor evidence="3">
        <name>a divalent metal cation</name>
        <dbReference type="ChEBI" id="CHEBI:60240"/>
    </cofactor>
    <text evidence="3">Binds 2 divalent metal cations per subunit. Site 1 may preferentially bind zinc ions, while site 2 has a preference for magnesium and/or manganese ions.</text>
</comment>
<evidence type="ECO:0000256" key="2">
    <source>
        <dbReference type="ARBA" id="ARBA00022801"/>
    </source>
</evidence>
<dbReference type="Pfam" id="PF00233">
    <property type="entry name" value="PDEase_I"/>
    <property type="match status" value="1"/>
</dbReference>
<dbReference type="EMBL" id="JPKY01000006">
    <property type="protein sequence ID" value="KFH47895.1"/>
    <property type="molecule type" value="Genomic_DNA"/>
</dbReference>
<evidence type="ECO:0000256" key="1">
    <source>
        <dbReference type="ARBA" id="ARBA00022723"/>
    </source>
</evidence>
<dbReference type="SMART" id="SM00471">
    <property type="entry name" value="HDc"/>
    <property type="match status" value="1"/>
</dbReference>
<evidence type="ECO:0000256" key="3">
    <source>
        <dbReference type="RuleBase" id="RU363067"/>
    </source>
</evidence>
<dbReference type="InterPro" id="IPR002073">
    <property type="entry name" value="PDEase_catalytic_dom"/>
</dbReference>
<dbReference type="PANTHER" id="PTHR11347">
    <property type="entry name" value="CYCLIC NUCLEOTIDE PHOSPHODIESTERASE"/>
    <property type="match status" value="1"/>
</dbReference>
<feature type="region of interest" description="Disordered" evidence="4">
    <location>
        <begin position="156"/>
        <end position="177"/>
    </location>
</feature>
<dbReference type="InterPro" id="IPR023174">
    <property type="entry name" value="PDEase_CS"/>
</dbReference>
<dbReference type="InterPro" id="IPR003607">
    <property type="entry name" value="HD/PDEase_dom"/>
</dbReference>
<dbReference type="EC" id="3.1.4.-" evidence="3"/>
<dbReference type="GO" id="GO:0046872">
    <property type="term" value="F:metal ion binding"/>
    <property type="evidence" value="ECO:0007669"/>
    <property type="project" value="UniProtKB-KW"/>
</dbReference>
<dbReference type="HOGENOM" id="CLU_010668_1_0_1"/>
<keyword evidence="1 3" id="KW-0479">Metal-binding</keyword>
<name>A0A086TEW3_HAPC1</name>
<sequence length="897" mass="99223">MDSPACHIIYVNRSVGPERLVRANPTELSAPARQDDSTRSELQPLLEAFGDVHVCASGIACLDKLLQLHDLSMIDMVPTMILLDTPYRDFVREDRRSASRSLSSTSERRSCAAEIHRPDEDLYGLNLLRKLITEAHLRNIAKMIVPIPIISHRAEEQQASGAGAETTDGANERPSGLTGLAANRPFIRKCLELGATDVIIGPLSSRCIATLEICAYRAHHNLAKEQQALLEIKRGRQRSWVGVNEEKPFAYLREAMVSGLMKGICRLGPDDEQLSSAHVAVSADRQAEIADAVGQWHFSAHLYTDDELVVAAVMMFKHALSMPDLEKWRMPTDQLISFLVACRAAYNNFVPYHNFRHVVDVLQATFNFLVRIGSIASYRGSPEESATQPEEKSPMGSLISPFEALTLLVTAIGHDVGHPGVNNGFLVTLNAPLAQLYNDRSVLESFHCAAYSQILRRYWPAAFEDTKMRNLMISSILATDMGLHFDYMKRLGDTQEKLQANNSVDGWNGRQLEEQRALACSLLIKCADISNVARRHDAALQWMHILSEEFSRQASMESELQIASSLMAPPKKDIESLVKAQLNFMNLFAIPLFQGVADIMPAMRYTVEELEINKARFERMVEEEKAKTPMDDPARRRLLKEGTFSPRTMSFAVDMEDNGKEPTSQSDDNQRRLTEGISEVVAETPPALVDGEYREEEALDPPPSHPMRKPAHVPQSQGGQHKELNGNISTFDAVRQLADSDPFNAHGQGNAGRMEDNPLVLGRQRCSETTEGSASACLTGDWASQATSATGKMPMSPSTKGTSIVSKESAERPTSAPGPGAYDGTRELTQHPTPTGTKPGHDRDYEGSSSTGSQSLGKAEGKALRKKPSRFRIREFPSFFRRHKGPSPHCQTADRTS</sequence>
<dbReference type="Proteomes" id="UP000029964">
    <property type="component" value="Unassembled WGS sequence"/>
</dbReference>
<evidence type="ECO:0000313" key="6">
    <source>
        <dbReference type="EMBL" id="KFH47895.1"/>
    </source>
</evidence>
<feature type="compositionally biased region" description="Polar residues" evidence="4">
    <location>
        <begin position="782"/>
        <end position="806"/>
    </location>
</feature>
<feature type="region of interest" description="Disordered" evidence="4">
    <location>
        <begin position="740"/>
        <end position="897"/>
    </location>
</feature>
<feature type="region of interest" description="Disordered" evidence="4">
    <location>
        <begin position="646"/>
        <end position="724"/>
    </location>
</feature>